<protein>
    <submittedName>
        <fullName evidence="1">Uncharacterized protein</fullName>
    </submittedName>
</protein>
<proteinExistence type="predicted"/>
<reference evidence="1" key="1">
    <citation type="submission" date="2021-03" db="EMBL/GenBank/DDBJ databases">
        <authorList>
            <person name="Tagirdzhanova G."/>
        </authorList>
    </citation>
    <scope>NUCLEOTIDE SEQUENCE</scope>
</reference>
<dbReference type="EMBL" id="CAJPDS010000008">
    <property type="protein sequence ID" value="CAF9909704.1"/>
    <property type="molecule type" value="Genomic_DNA"/>
</dbReference>
<dbReference type="AlphaFoldDB" id="A0A8H3EQS1"/>
<sequence length="178" mass="19724">MAMTMYFEFLPLTALYSILLNFSTQIVALRTTIHLPPAPLRRLNASLAEPQPLRCYTEEDASFPVDEHVCKPVIERINARRDRSRYINVKGVDCPLAFTAPGTPCEINLESQSPRAEDRFTPRAIGERALMILDECEYESFGGVAAIGYRGFVVRVDSGLEGWVEQVGEGGNNGTGRG</sequence>
<name>A0A8H3EQS1_9LECA</name>
<evidence type="ECO:0000313" key="1">
    <source>
        <dbReference type="EMBL" id="CAF9909704.1"/>
    </source>
</evidence>
<dbReference type="Proteomes" id="UP000664521">
    <property type="component" value="Unassembled WGS sequence"/>
</dbReference>
<gene>
    <name evidence="1" type="ORF">HETSPECPRED_009500</name>
</gene>
<keyword evidence="2" id="KW-1185">Reference proteome</keyword>
<organism evidence="1 2">
    <name type="scientific">Heterodermia speciosa</name>
    <dbReference type="NCBI Taxonomy" id="116794"/>
    <lineage>
        <taxon>Eukaryota</taxon>
        <taxon>Fungi</taxon>
        <taxon>Dikarya</taxon>
        <taxon>Ascomycota</taxon>
        <taxon>Pezizomycotina</taxon>
        <taxon>Lecanoromycetes</taxon>
        <taxon>OSLEUM clade</taxon>
        <taxon>Lecanoromycetidae</taxon>
        <taxon>Caliciales</taxon>
        <taxon>Physciaceae</taxon>
        <taxon>Heterodermia</taxon>
    </lineage>
</organism>
<comment type="caution">
    <text evidence="1">The sequence shown here is derived from an EMBL/GenBank/DDBJ whole genome shotgun (WGS) entry which is preliminary data.</text>
</comment>
<accession>A0A8H3EQS1</accession>
<evidence type="ECO:0000313" key="2">
    <source>
        <dbReference type="Proteomes" id="UP000664521"/>
    </source>
</evidence>